<name>A0A8J7YVU9_9ARCH</name>
<gene>
    <name evidence="1" type="ORF">GW910_02225</name>
</gene>
<reference evidence="1" key="1">
    <citation type="submission" date="2019-11" db="EMBL/GenBank/DDBJ databases">
        <title>Lipid analysis of CO2-rich subsurface aquifers suggests an autotrophy-based deep biosphere with lysolipids enriched in CPR bacteria.</title>
        <authorList>
            <person name="Probst A.J."/>
            <person name="Elling F.J."/>
            <person name="Castelle C.J."/>
            <person name="Zhu Q."/>
            <person name="Elvert M."/>
            <person name="Birarda G."/>
            <person name="Holman H.-Y."/>
            <person name="Lane K.R."/>
            <person name="Ladd B."/>
            <person name="Ryan M.C."/>
            <person name="Woyke T."/>
            <person name="Hinrichs K.-U."/>
            <person name="Banfield J.F."/>
        </authorList>
    </citation>
    <scope>NUCLEOTIDE SEQUENCE</scope>
    <source>
        <strain evidence="1">CG_2015-01_33_1645</strain>
    </source>
</reference>
<protein>
    <submittedName>
        <fullName evidence="1">Uncharacterized protein</fullName>
    </submittedName>
</protein>
<proteinExistence type="predicted"/>
<dbReference type="Proteomes" id="UP000768163">
    <property type="component" value="Unassembled WGS sequence"/>
</dbReference>
<sequence>MNKTADKATACGGDTVTYTIGISII</sequence>
<organism evidence="1 2">
    <name type="scientific">Candidatus Altarchaeum hamiconexum</name>
    <dbReference type="NCBI Taxonomy" id="1803513"/>
    <lineage>
        <taxon>Archaea</taxon>
        <taxon>Candidatus Altarchaeota</taxon>
        <taxon>Candidatus Altiarchaeia</taxon>
        <taxon>Candidatus Altarchaeales</taxon>
        <taxon>Candidatus Altarchaeaceae</taxon>
        <taxon>Candidatus Altarchaeum</taxon>
    </lineage>
</organism>
<evidence type="ECO:0000313" key="2">
    <source>
        <dbReference type="Proteomes" id="UP000768163"/>
    </source>
</evidence>
<accession>A0A8J7YVU9</accession>
<comment type="caution">
    <text evidence="1">The sequence shown here is derived from an EMBL/GenBank/DDBJ whole genome shotgun (WGS) entry which is preliminary data.</text>
</comment>
<dbReference type="AlphaFoldDB" id="A0A8J7YVU9"/>
<evidence type="ECO:0000313" key="1">
    <source>
        <dbReference type="EMBL" id="NCN64880.1"/>
    </source>
</evidence>
<dbReference type="EMBL" id="JAACVF010000054">
    <property type="protein sequence ID" value="NCN64880.1"/>
    <property type="molecule type" value="Genomic_DNA"/>
</dbReference>